<evidence type="ECO:0000259" key="9">
    <source>
        <dbReference type="PROSITE" id="PS51843"/>
    </source>
</evidence>
<sequence>YDLQKYCEAGMAPFADFVFELAQRLAEVAPDPAEMLLMEAVIAFSERPGLLDARRIEETQEIYMEALQQYIDVKRPRNSTLIHRYLSILSDLRRFCLEHVDSPTSPNSDYDCFLDVKPEKAMLEQIMQQRGEQFSAYHITR</sequence>
<dbReference type="PANTHER" id="PTHR24082">
    <property type="entry name" value="NUCLEAR HORMONE RECEPTOR"/>
    <property type="match status" value="1"/>
</dbReference>
<keyword evidence="11" id="KW-1185">Reference proteome</keyword>
<dbReference type="EMBL" id="KN734969">
    <property type="protein sequence ID" value="KIH57004.1"/>
    <property type="molecule type" value="Genomic_DNA"/>
</dbReference>
<protein>
    <recommendedName>
        <fullName evidence="9">NR LBD domain-containing protein</fullName>
    </recommendedName>
</protein>
<dbReference type="Gene3D" id="1.10.565.10">
    <property type="entry name" value="Retinoid X Receptor"/>
    <property type="match status" value="1"/>
</dbReference>
<dbReference type="GO" id="GO:0030154">
    <property type="term" value="P:cell differentiation"/>
    <property type="evidence" value="ECO:0007669"/>
    <property type="project" value="TreeGrafter"/>
</dbReference>
<dbReference type="GO" id="GO:0008270">
    <property type="term" value="F:zinc ion binding"/>
    <property type="evidence" value="ECO:0007669"/>
    <property type="project" value="UniProtKB-KW"/>
</dbReference>
<evidence type="ECO:0000256" key="2">
    <source>
        <dbReference type="ARBA" id="ARBA00022723"/>
    </source>
</evidence>
<gene>
    <name evidence="10" type="ORF">ANCDUO_12812</name>
</gene>
<dbReference type="GO" id="GO:0045944">
    <property type="term" value="P:positive regulation of transcription by RNA polymerase II"/>
    <property type="evidence" value="ECO:0007669"/>
    <property type="project" value="TreeGrafter"/>
</dbReference>
<dbReference type="GO" id="GO:0000978">
    <property type="term" value="F:RNA polymerase II cis-regulatory region sequence-specific DNA binding"/>
    <property type="evidence" value="ECO:0007669"/>
    <property type="project" value="TreeGrafter"/>
</dbReference>
<evidence type="ECO:0000256" key="3">
    <source>
        <dbReference type="ARBA" id="ARBA00022771"/>
    </source>
</evidence>
<dbReference type="Proteomes" id="UP000054047">
    <property type="component" value="Unassembled WGS sequence"/>
</dbReference>
<dbReference type="PROSITE" id="PS51843">
    <property type="entry name" value="NR_LBD"/>
    <property type="match status" value="1"/>
</dbReference>
<evidence type="ECO:0000256" key="7">
    <source>
        <dbReference type="ARBA" id="ARBA00023163"/>
    </source>
</evidence>
<dbReference type="SUPFAM" id="SSF48508">
    <property type="entry name" value="Nuclear receptor ligand-binding domain"/>
    <property type="match status" value="1"/>
</dbReference>
<evidence type="ECO:0000256" key="5">
    <source>
        <dbReference type="ARBA" id="ARBA00023015"/>
    </source>
</evidence>
<evidence type="ECO:0000256" key="4">
    <source>
        <dbReference type="ARBA" id="ARBA00022833"/>
    </source>
</evidence>
<dbReference type="OrthoDB" id="5771769at2759"/>
<keyword evidence="3" id="KW-0863">Zinc-finger</keyword>
<keyword evidence="6" id="KW-0238">DNA-binding</keyword>
<evidence type="ECO:0000313" key="10">
    <source>
        <dbReference type="EMBL" id="KIH57004.1"/>
    </source>
</evidence>
<dbReference type="InterPro" id="IPR035500">
    <property type="entry name" value="NHR-like_dom_sf"/>
</dbReference>
<evidence type="ECO:0000256" key="8">
    <source>
        <dbReference type="ARBA" id="ARBA00023170"/>
    </source>
</evidence>
<keyword evidence="7" id="KW-0804">Transcription</keyword>
<keyword evidence="4" id="KW-0862">Zinc</keyword>
<feature type="domain" description="NR LBD" evidence="9">
    <location>
        <begin position="1"/>
        <end position="125"/>
    </location>
</feature>
<dbReference type="AlphaFoldDB" id="A0A0C2GDQ1"/>
<dbReference type="GO" id="GO:0004879">
    <property type="term" value="F:nuclear receptor activity"/>
    <property type="evidence" value="ECO:0007669"/>
    <property type="project" value="TreeGrafter"/>
</dbReference>
<name>A0A0C2GDQ1_9BILA</name>
<keyword evidence="2" id="KW-0479">Metal-binding</keyword>
<keyword evidence="8" id="KW-0675">Receptor</keyword>
<proteinExistence type="inferred from homology"/>
<evidence type="ECO:0000256" key="1">
    <source>
        <dbReference type="ARBA" id="ARBA00005993"/>
    </source>
</evidence>
<dbReference type="Pfam" id="PF00104">
    <property type="entry name" value="Hormone_recep"/>
    <property type="match status" value="1"/>
</dbReference>
<dbReference type="InterPro" id="IPR050234">
    <property type="entry name" value="Nuclear_hormone_rcpt_NR1"/>
</dbReference>
<keyword evidence="5" id="KW-0805">Transcription regulation</keyword>
<comment type="similarity">
    <text evidence="1">Belongs to the nuclear hormone receptor family.</text>
</comment>
<dbReference type="GO" id="GO:0090575">
    <property type="term" value="C:RNA polymerase II transcription regulator complex"/>
    <property type="evidence" value="ECO:0007669"/>
    <property type="project" value="TreeGrafter"/>
</dbReference>
<reference evidence="10 11" key="1">
    <citation type="submission" date="2013-12" db="EMBL/GenBank/DDBJ databases">
        <title>Draft genome of the parsitic nematode Ancylostoma duodenale.</title>
        <authorList>
            <person name="Mitreva M."/>
        </authorList>
    </citation>
    <scope>NUCLEOTIDE SEQUENCE [LARGE SCALE GENOMIC DNA]</scope>
    <source>
        <strain evidence="10 11">Zhejiang</strain>
    </source>
</reference>
<feature type="non-terminal residue" evidence="10">
    <location>
        <position position="1"/>
    </location>
</feature>
<organism evidence="10 11">
    <name type="scientific">Ancylostoma duodenale</name>
    <dbReference type="NCBI Taxonomy" id="51022"/>
    <lineage>
        <taxon>Eukaryota</taxon>
        <taxon>Metazoa</taxon>
        <taxon>Ecdysozoa</taxon>
        <taxon>Nematoda</taxon>
        <taxon>Chromadorea</taxon>
        <taxon>Rhabditida</taxon>
        <taxon>Rhabditina</taxon>
        <taxon>Rhabditomorpha</taxon>
        <taxon>Strongyloidea</taxon>
        <taxon>Ancylostomatidae</taxon>
        <taxon>Ancylostomatinae</taxon>
        <taxon>Ancylostoma</taxon>
    </lineage>
</organism>
<accession>A0A0C2GDQ1</accession>
<dbReference type="PANTHER" id="PTHR24082:SF507">
    <property type="entry name" value="BILE ACID RECEPTOR-RELATED"/>
    <property type="match status" value="1"/>
</dbReference>
<dbReference type="GO" id="GO:0000122">
    <property type="term" value="P:negative regulation of transcription by RNA polymerase II"/>
    <property type="evidence" value="ECO:0007669"/>
    <property type="project" value="TreeGrafter"/>
</dbReference>
<dbReference type="InterPro" id="IPR000536">
    <property type="entry name" value="Nucl_hrmn_rcpt_lig-bd"/>
</dbReference>
<evidence type="ECO:0000313" key="11">
    <source>
        <dbReference type="Proteomes" id="UP000054047"/>
    </source>
</evidence>
<evidence type="ECO:0000256" key="6">
    <source>
        <dbReference type="ARBA" id="ARBA00023125"/>
    </source>
</evidence>